<evidence type="ECO:0000256" key="1">
    <source>
        <dbReference type="ARBA" id="ARBA00022737"/>
    </source>
</evidence>
<dbReference type="Gene3D" id="2.60.40.10">
    <property type="entry name" value="Immunoglobulins"/>
    <property type="match status" value="5"/>
</dbReference>
<feature type="domain" description="Fibronectin type-III" evidence="2">
    <location>
        <begin position="335"/>
        <end position="417"/>
    </location>
</feature>
<dbReference type="PROSITE" id="PS50853">
    <property type="entry name" value="FN3"/>
    <property type="match status" value="5"/>
</dbReference>
<dbReference type="Proteomes" id="UP000198601">
    <property type="component" value="Unassembled WGS sequence"/>
</dbReference>
<proteinExistence type="predicted"/>
<gene>
    <name evidence="3" type="ORF">SAMN04487970_101969</name>
</gene>
<dbReference type="SUPFAM" id="SSF49265">
    <property type="entry name" value="Fibronectin type III"/>
    <property type="match status" value="3"/>
</dbReference>
<dbReference type="GO" id="GO:0000272">
    <property type="term" value="P:polysaccharide catabolic process"/>
    <property type="evidence" value="ECO:0007669"/>
    <property type="project" value="InterPro"/>
</dbReference>
<evidence type="ECO:0000259" key="2">
    <source>
        <dbReference type="PROSITE" id="PS50853"/>
    </source>
</evidence>
<protein>
    <submittedName>
        <fullName evidence="3">Fibronectin type III domain-containing protein</fullName>
    </submittedName>
</protein>
<evidence type="ECO:0000313" key="3">
    <source>
        <dbReference type="EMBL" id="SCW60491.1"/>
    </source>
</evidence>
<dbReference type="InterPro" id="IPR013783">
    <property type="entry name" value="Ig-like_fold"/>
</dbReference>
<dbReference type="OrthoDB" id="9809277at2"/>
<evidence type="ECO:0000313" key="4">
    <source>
        <dbReference type="Proteomes" id="UP000198601"/>
    </source>
</evidence>
<reference evidence="4" key="1">
    <citation type="submission" date="2016-10" db="EMBL/GenBank/DDBJ databases">
        <authorList>
            <person name="Varghese N."/>
            <person name="Submissions S."/>
        </authorList>
    </citation>
    <scope>NUCLEOTIDE SEQUENCE [LARGE SCALE GENOMIC DNA]</scope>
    <source>
        <strain evidence="4">CGMCC 1.8946</strain>
    </source>
</reference>
<keyword evidence="4" id="KW-1185">Reference proteome</keyword>
<dbReference type="STRING" id="624147.SAMN04487970_101969"/>
<feature type="domain" description="Fibronectin type-III" evidence="2">
    <location>
        <begin position="1"/>
        <end position="50"/>
    </location>
</feature>
<sequence>MITDNYTETFTDTMLSPGQTYEYEVFAVSRSGIVSTNALKATFNDNTFPPAAWPAGSRLEAKEWKKDSVNLTWTPAENAKEYRVYQDGNLLGTELGNRNTYFVDQLTPGTTYTFKVEAGNETGKWTTSGPQLTITKDNGDQEPPNISSVQPTDNAVVYTPNPVISAVVSDRGVGARSGIAVYLDEECLDGIKEDVEKGTVKVLTYGLSNGKHTLRIRADDLVGNKAETITSFTVAFEPDGPVWPEGSTLSVSKVTSSSLTLNWAPAQGATGYRIYQDGSVVDSVYGEVYSYTVTGLQPQAWYMFSVEAFDGVGRISQKSLTKKAWTEIPIELWPPDSRLEAQEWGKDSAILSWTPAKNVKYYQLYKNGIPIDTLFSHETKREVNGLVPGTAYTFKVEARDIGAWTSGGPELTMTKGDGDLEPPVISDVRPADQAVVYTPDPVISAVITDSGVGVYATMVTVDGQSLPYTRYNTETRTMTASAHGLSIGRHTLEIVSWDKVNNRAESITSFIVAPAPSGPVWPEGSTLTASNVTSSSLTLSWTLAQGATGYRIYRDGSVAGSVYGSVYSYDVGRLQPDTTYTFTVEAVDAAGNVSLNNPVTTVKTKAAQGTTQAFRLRAWPGFLNAGFATRVGPPGYDSLYDLNNDGVIDGTDVQFVADKIAG</sequence>
<dbReference type="InterPro" id="IPR050991">
    <property type="entry name" value="ECM_Regulatory_Proteins"/>
</dbReference>
<accession>A0A1G4RUT3</accession>
<feature type="domain" description="Fibronectin type-III" evidence="2">
    <location>
        <begin position="245"/>
        <end position="329"/>
    </location>
</feature>
<dbReference type="EMBL" id="FMTT01000019">
    <property type="protein sequence ID" value="SCW60491.1"/>
    <property type="molecule type" value="Genomic_DNA"/>
</dbReference>
<dbReference type="CDD" id="cd00063">
    <property type="entry name" value="FN3"/>
    <property type="match status" value="4"/>
</dbReference>
<name>A0A1G4RUT3_9BACL</name>
<dbReference type="Pfam" id="PF00041">
    <property type="entry name" value="fn3"/>
    <property type="match status" value="4"/>
</dbReference>
<dbReference type="AlphaFoldDB" id="A0A1G4RUT3"/>
<feature type="domain" description="Fibronectin type-III" evidence="2">
    <location>
        <begin position="55"/>
        <end position="138"/>
    </location>
</feature>
<keyword evidence="1" id="KW-0677">Repeat</keyword>
<dbReference type="InterPro" id="IPR003961">
    <property type="entry name" value="FN3_dom"/>
</dbReference>
<dbReference type="Gene3D" id="1.10.1330.10">
    <property type="entry name" value="Dockerin domain"/>
    <property type="match status" value="1"/>
</dbReference>
<dbReference type="PANTHER" id="PTHR46708">
    <property type="entry name" value="TENASCIN"/>
    <property type="match status" value="1"/>
</dbReference>
<dbReference type="PANTHER" id="PTHR46708:SF2">
    <property type="entry name" value="FIBRONECTIN TYPE-III DOMAIN-CONTAINING PROTEIN"/>
    <property type="match status" value="1"/>
</dbReference>
<dbReference type="InterPro" id="IPR036439">
    <property type="entry name" value="Dockerin_dom_sf"/>
</dbReference>
<dbReference type="RefSeq" id="WP_090672860.1">
    <property type="nucleotide sequence ID" value="NZ_FMTT01000019.1"/>
</dbReference>
<organism evidence="3 4">
    <name type="scientific">Paenibacillus tianmuensis</name>
    <dbReference type="NCBI Taxonomy" id="624147"/>
    <lineage>
        <taxon>Bacteria</taxon>
        <taxon>Bacillati</taxon>
        <taxon>Bacillota</taxon>
        <taxon>Bacilli</taxon>
        <taxon>Bacillales</taxon>
        <taxon>Paenibacillaceae</taxon>
        <taxon>Paenibacillus</taxon>
    </lineage>
</organism>
<feature type="domain" description="Fibronectin type-III" evidence="2">
    <location>
        <begin position="523"/>
        <end position="607"/>
    </location>
</feature>
<dbReference type="InterPro" id="IPR036116">
    <property type="entry name" value="FN3_sf"/>
</dbReference>
<dbReference type="SMART" id="SM00060">
    <property type="entry name" value="FN3"/>
    <property type="match status" value="4"/>
</dbReference>